<accession>A0A815ZGK4</accession>
<organism evidence="1 2">
    <name type="scientific">Rotaria sordida</name>
    <dbReference type="NCBI Taxonomy" id="392033"/>
    <lineage>
        <taxon>Eukaryota</taxon>
        <taxon>Metazoa</taxon>
        <taxon>Spiralia</taxon>
        <taxon>Gnathifera</taxon>
        <taxon>Rotifera</taxon>
        <taxon>Eurotatoria</taxon>
        <taxon>Bdelloidea</taxon>
        <taxon>Philodinida</taxon>
        <taxon>Philodinidae</taxon>
        <taxon>Rotaria</taxon>
    </lineage>
</organism>
<evidence type="ECO:0000313" key="1">
    <source>
        <dbReference type="EMBL" id="CAF1582223.1"/>
    </source>
</evidence>
<reference evidence="1" key="1">
    <citation type="submission" date="2021-02" db="EMBL/GenBank/DDBJ databases">
        <authorList>
            <person name="Nowell W R."/>
        </authorList>
    </citation>
    <scope>NUCLEOTIDE SEQUENCE</scope>
</reference>
<gene>
    <name evidence="1" type="ORF">SEV965_LOCUS39918</name>
</gene>
<name>A0A815ZGK4_9BILA</name>
<comment type="caution">
    <text evidence="1">The sequence shown here is derived from an EMBL/GenBank/DDBJ whole genome shotgun (WGS) entry which is preliminary data.</text>
</comment>
<dbReference type="EMBL" id="CAJNOU010019268">
    <property type="protein sequence ID" value="CAF1582223.1"/>
    <property type="molecule type" value="Genomic_DNA"/>
</dbReference>
<proteinExistence type="predicted"/>
<dbReference type="Proteomes" id="UP000663889">
    <property type="component" value="Unassembled WGS sequence"/>
</dbReference>
<dbReference type="AlphaFoldDB" id="A0A815ZGK4"/>
<protein>
    <submittedName>
        <fullName evidence="1">Uncharacterized protein</fullName>
    </submittedName>
</protein>
<sequence>TLARFIDRRFYEITKLQKPDNDFIRSVQTCRLYLRKWGVRFEADTGRPYYLGHERDDVVKHRQEFIKYSVEHEKNFYAVTNDTNPK</sequence>
<evidence type="ECO:0000313" key="2">
    <source>
        <dbReference type="Proteomes" id="UP000663889"/>
    </source>
</evidence>
<feature type="non-terminal residue" evidence="1">
    <location>
        <position position="86"/>
    </location>
</feature>
<feature type="non-terminal residue" evidence="1">
    <location>
        <position position="1"/>
    </location>
</feature>